<feature type="compositionally biased region" description="Acidic residues" evidence="1">
    <location>
        <begin position="51"/>
        <end position="62"/>
    </location>
</feature>
<dbReference type="EMBL" id="KQ030660">
    <property type="protein sequence ID" value="KJZ69968.1"/>
    <property type="molecule type" value="Genomic_DNA"/>
</dbReference>
<proteinExistence type="predicted"/>
<dbReference type="AlphaFoldDB" id="A0A0F7ZRP4"/>
<sequence>MTDIIKEAMDLVILEVKERTASRRMLHLENDGLEVPEISGGDSFISTPEVKEEEANDDDEFGYDSMYESDVPGNYVSEGNAEW</sequence>
<gene>
    <name evidence="2" type="ORF">HIM_10639</name>
</gene>
<accession>A0A0F7ZRP4</accession>
<dbReference type="Proteomes" id="UP000054481">
    <property type="component" value="Unassembled WGS sequence"/>
</dbReference>
<keyword evidence="3" id="KW-1185">Reference proteome</keyword>
<evidence type="ECO:0000313" key="2">
    <source>
        <dbReference type="EMBL" id="KJZ69968.1"/>
    </source>
</evidence>
<organism evidence="2 3">
    <name type="scientific">Hirsutella minnesotensis 3608</name>
    <dbReference type="NCBI Taxonomy" id="1043627"/>
    <lineage>
        <taxon>Eukaryota</taxon>
        <taxon>Fungi</taxon>
        <taxon>Dikarya</taxon>
        <taxon>Ascomycota</taxon>
        <taxon>Pezizomycotina</taxon>
        <taxon>Sordariomycetes</taxon>
        <taxon>Hypocreomycetidae</taxon>
        <taxon>Hypocreales</taxon>
        <taxon>Ophiocordycipitaceae</taxon>
        <taxon>Hirsutella</taxon>
    </lineage>
</organism>
<reference evidence="2 3" key="1">
    <citation type="journal article" date="2014" name="Genome Biol. Evol.">
        <title>Comparative genomics and transcriptomics analyses reveal divergent lifestyle features of nematode endoparasitic fungus Hirsutella minnesotensis.</title>
        <authorList>
            <person name="Lai Y."/>
            <person name="Liu K."/>
            <person name="Zhang X."/>
            <person name="Zhang X."/>
            <person name="Li K."/>
            <person name="Wang N."/>
            <person name="Shu C."/>
            <person name="Wu Y."/>
            <person name="Wang C."/>
            <person name="Bushley K.E."/>
            <person name="Xiang M."/>
            <person name="Liu X."/>
        </authorList>
    </citation>
    <scope>NUCLEOTIDE SEQUENCE [LARGE SCALE GENOMIC DNA]</scope>
    <source>
        <strain evidence="2 3">3608</strain>
    </source>
</reference>
<name>A0A0F7ZRP4_9HYPO</name>
<feature type="region of interest" description="Disordered" evidence="1">
    <location>
        <begin position="37"/>
        <end position="83"/>
    </location>
</feature>
<evidence type="ECO:0000313" key="3">
    <source>
        <dbReference type="Proteomes" id="UP000054481"/>
    </source>
</evidence>
<evidence type="ECO:0000256" key="1">
    <source>
        <dbReference type="SAM" id="MobiDB-lite"/>
    </source>
</evidence>
<protein>
    <submittedName>
        <fullName evidence="2">Uncharacterized protein</fullName>
    </submittedName>
</protein>